<protein>
    <submittedName>
        <fullName evidence="2">Uncharacterized protein</fullName>
    </submittedName>
</protein>
<keyword evidence="1" id="KW-0812">Transmembrane</keyword>
<accession>N1MG47</accession>
<feature type="transmembrane region" description="Helical" evidence="1">
    <location>
        <begin position="147"/>
        <end position="166"/>
    </location>
</feature>
<keyword evidence="1" id="KW-1133">Transmembrane helix</keyword>
<evidence type="ECO:0000313" key="3">
    <source>
        <dbReference type="Proteomes" id="UP000013201"/>
    </source>
</evidence>
<evidence type="ECO:0000256" key="1">
    <source>
        <dbReference type="SAM" id="Phobius"/>
    </source>
</evidence>
<gene>
    <name evidence="2" type="ORF">EBBID32_470</name>
</gene>
<proteinExistence type="predicted"/>
<reference evidence="3" key="2">
    <citation type="submission" date="2013-04" db="EMBL/GenBank/DDBJ databases">
        <title>Bisphenol A degrading Sphingobium sp. strain BiD32.</title>
        <authorList>
            <person name="Nielsen J.L."/>
            <person name="Zhou N.A."/>
            <person name="Kjeldal H."/>
        </authorList>
    </citation>
    <scope>NUCLEOTIDE SEQUENCE [LARGE SCALE GENOMIC DNA]</scope>
    <source>
        <strain evidence="3">BiD32</strain>
    </source>
</reference>
<evidence type="ECO:0000313" key="2">
    <source>
        <dbReference type="EMBL" id="CCW15719.1"/>
    </source>
</evidence>
<comment type="caution">
    <text evidence="2">The sequence shown here is derived from an EMBL/GenBank/DDBJ whole genome shotgun (WGS) entry which is preliminary data.</text>
</comment>
<feature type="transmembrane region" description="Helical" evidence="1">
    <location>
        <begin position="41"/>
        <end position="63"/>
    </location>
</feature>
<dbReference type="EMBL" id="CAVK010000003">
    <property type="protein sequence ID" value="CCW15719.1"/>
    <property type="molecule type" value="Genomic_DNA"/>
</dbReference>
<reference evidence="2 3" key="1">
    <citation type="submission" date="2013-03" db="EMBL/GenBank/DDBJ databases">
        <authorList>
            <person name="Le V."/>
        </authorList>
    </citation>
    <scope>NUCLEOTIDE SEQUENCE [LARGE SCALE GENOMIC DNA]</scope>
    <source>
        <strain evidence="2 3">BiD32</strain>
    </source>
</reference>
<keyword evidence="1" id="KW-0472">Membrane</keyword>
<feature type="transmembrane region" description="Helical" evidence="1">
    <location>
        <begin position="69"/>
        <end position="88"/>
    </location>
</feature>
<name>N1MG47_9SPHN</name>
<dbReference type="AlphaFoldDB" id="N1MG47"/>
<sequence length="310" mass="36152">MTSAWPVSNMAELDKENGSWLEFAWREYEICRTGIQSYDSFLFHIRSWSISLNAILLAGYFGFNSGNKILPGTAVMILTLSASMFWLLDGLNKSLQMVHIYNSRDIEEAIRYRDNTIKIPTISLRYKNKNGRHVRPTLKNISDESVWPFYVLPIILSSTMIVIHSYVSCEECELSNDWWVGLSSLSLVLILIIASLSLKEHSRSNFKNKKSRKNFDLSDRLFWRKKVSRKSNDLMTQFHEDCLNRYIYINQNKRIGPYVADLSWESIDSDHTIKYALFIDGPVRLHDESYIECRRKFISSLGYTIISHPY</sequence>
<feature type="transmembrane region" description="Helical" evidence="1">
    <location>
        <begin position="178"/>
        <end position="198"/>
    </location>
</feature>
<dbReference type="Proteomes" id="UP000013201">
    <property type="component" value="Unassembled WGS sequence"/>
</dbReference>
<keyword evidence="3" id="KW-1185">Reference proteome</keyword>
<organism evidence="2 3">
    <name type="scientific">Sphingobium indicum BiD32</name>
    <dbReference type="NCBI Taxonomy" id="1301087"/>
    <lineage>
        <taxon>Bacteria</taxon>
        <taxon>Pseudomonadati</taxon>
        <taxon>Pseudomonadota</taxon>
        <taxon>Alphaproteobacteria</taxon>
        <taxon>Sphingomonadales</taxon>
        <taxon>Sphingomonadaceae</taxon>
        <taxon>Sphingobium</taxon>
    </lineage>
</organism>